<dbReference type="PROSITE" id="PS50297">
    <property type="entry name" value="ANK_REP_REGION"/>
    <property type="match status" value="4"/>
</dbReference>
<feature type="repeat" description="ANK" evidence="3">
    <location>
        <begin position="1673"/>
        <end position="1705"/>
    </location>
</feature>
<keyword evidence="7" id="KW-1185">Reference proteome</keyword>
<dbReference type="Pfam" id="PF00023">
    <property type="entry name" value="Ank"/>
    <property type="match status" value="2"/>
</dbReference>
<feature type="domain" description="Nephrocystin 3-like N-terminal" evidence="5">
    <location>
        <begin position="684"/>
        <end position="877"/>
    </location>
</feature>
<sequence>MDQSREVFRIPARPWTYRVENIPARTTREELLKFFLEPDHKYITIKSLAPAAASSDESDASDLTATLSFATVDGPNRMPRLAVTSSSRLTVDNDFYGLTPLNWPQRPVKADIIAITGLAGHAYGSWATRDNFMWLRDALPLDIPCARILIYGYPSHLQNNEARNILADYAQTFIERIRVMKEVARGSKDRPIILIGHSLGCLIIKQALVEAFGSHSSLFPICCIIFLGAPHRGLQVEALETLVKSKPAEDIIRELKSGSSTLRYLNKSFCKATRGIPIITCYERYPTPTVVWRDGDWRRDGPKVLMVPESSAILDLPQETLIAAHSNHSDIAKIKRNEGGIYHILKGKIENAIRQTRPIIREIFSSIGNEGSQIASLTNATELVQLWPDPGPEAQYTEADTRLDIIAIHGLAGNYLATWIDGSRLWLRDFLPSQVKEARVLSFSYSATNVLACYGSGLEDQAIHLLAKLKKARMNLTQKSRRKLLFVCHDFGGMILKQALLLTHQPESTNHWFYESTMGTLFFGSPQHGPDSIWWSNIIRRLLREHYAVLSNITSDLAGIGVKFGLVCDRIVSSKLVPGRIYSFYESLSDVSSDKILDEQSAILKAQNETVVALDADHQGLCKFISSSHVNYSLVINSIKDIIDYDEEEAAPGLRMVEMKFLDYLLRVVPNSILYLIPNRWERSCDWILEHAAFRKLQHDDNSRLLWLHGTPGSGKTVLMKHVVQSMEDILCGRTSDAKLPITSVAGVSHCIAFFFCDDKDPLRKTVEGVLLSILYQILRNSATANINLFRHIDQDFLYDKGENQKSISGSQAHDDQEKLWSTLLAIAQKAPGIVFWIFIDAVDELKSGAMNELLLGMERTVNGDLVGRVKFILSSRSSVSEETHFSATLSPLQIDMNLAEGVHSDVQEFVHSRVDSFANAVPIDDDYRKRLVEELVRVSAGTFLHASLAWAAFTKGLAPEDPRLFMQKLHGLEQMPTDLESFYCGLLASISGPIRPLAKLGFSWVLASCQPLGLDELRYAVSIDYNNHTNVQEVNDTMNNMVPENFAEQCAFLIKVGNDGKVQFAHQSVKDLLLQRSVSTRKNETVLNMFRLSHQDSHSQIAKACLTTLLMDTFSLPSIDSEIPSGEEILNISQRILLTDMIDDQDRSEYDELRNRLTTLWRQSPLLLYSLQYWADHSAEATRDGRIDDLIFRYVTSPQANYFRLATMTWKRACIETVPDALGQIAATEPPIHMTLQCGDFSGVVRKLLSEGHNVNELDEVGLTPLHWAITRNCKQSFEVLLEVGELDPNQSPTNRPKPIHQAIYWQRTSFLSRLLDAKGIEVNSRSREYWTPLHLALHRRFISAIEVLLEDHRIDIQARDENGVSGFELAFRLGYRETIIKRMVQLIDMKSALRGASGSPELSLLMLAGVWGWTDVERQILEKDRSQVLELDNEGMNVLTKYAYWGRREKVKFFLQNLPAESLTYSYVGNRYNLLHLCAHQNWEDVVHTLRSKFRLEGLDSDHRGRTLLHWAAENRWKYAQADHSSMPPGWLDRQDRDGMTALHLAVINRNSVAVDSLLSQGARFLLRDKHGKNAVHTAAEQSFTPALRLFLATEVREFQRDHHGTTLLHYVCMWQSSEIIEQYIEYKKPRLNVRDKSRRTALHTAARCGNCDAAEVLLSRGAFVDARDSNLQTPLHYALSEGHKGMIKILERHSADFHLRDRFRQTCLHISIRQQRRISHRFDEENSTPVITRAIDDETVNKVMQKAPMIHYRDSFGKLPLHRASAVSTPSTVRKLIRLGAGLNLQDSFGQSSLHLSVGNNNHAVTKTLLACYNIQTSKLDHRGCTPLDYALTLGQEQDINVLLNVQAISTQDYGLRLRPLLNPYWHETDRYNWHTEWKICLRGGVLPSKPTYSPPTPTYSPPMPTYSPPTPTYSSPTPTYSPSTKLADLPPLSPIENPFILPERRDDFPQAKPFSGLYDLSKRWNYIDETYRVNHNPSNAQTLAESAFGARRDLTLYHVMIHKDDIYIPTLDIYDLPYRTNLEHPAYWIITQHLTEAQMDFLFQHVHNLHQLDSALPLDERQRKAVPANWQAYFPNASRLQQNNQSR</sequence>
<dbReference type="OrthoDB" id="194358at2759"/>
<dbReference type="Gene3D" id="3.40.50.1820">
    <property type="entry name" value="alpha/beta hydrolase"/>
    <property type="match status" value="2"/>
</dbReference>
<dbReference type="SUPFAM" id="SSF48403">
    <property type="entry name" value="Ankyrin repeat"/>
    <property type="match status" value="3"/>
</dbReference>
<dbReference type="EMBL" id="ML991784">
    <property type="protein sequence ID" value="KAF2236554.1"/>
    <property type="molecule type" value="Genomic_DNA"/>
</dbReference>
<dbReference type="InterPro" id="IPR029058">
    <property type="entry name" value="AB_hydrolase_fold"/>
</dbReference>
<gene>
    <name evidence="6" type="ORF">EV356DRAFT_530834</name>
</gene>
<evidence type="ECO:0000256" key="4">
    <source>
        <dbReference type="SAM" id="MobiDB-lite"/>
    </source>
</evidence>
<dbReference type="Pfam" id="PF12796">
    <property type="entry name" value="Ank_2"/>
    <property type="match status" value="3"/>
</dbReference>
<dbReference type="SUPFAM" id="SSF52540">
    <property type="entry name" value="P-loop containing nucleoside triphosphate hydrolases"/>
    <property type="match status" value="1"/>
</dbReference>
<feature type="compositionally biased region" description="Low complexity" evidence="4">
    <location>
        <begin position="1916"/>
        <end position="1928"/>
    </location>
</feature>
<organism evidence="6 7">
    <name type="scientific">Viridothelium virens</name>
    <name type="common">Speckled blister lichen</name>
    <name type="synonym">Trypethelium virens</name>
    <dbReference type="NCBI Taxonomy" id="1048519"/>
    <lineage>
        <taxon>Eukaryota</taxon>
        <taxon>Fungi</taxon>
        <taxon>Dikarya</taxon>
        <taxon>Ascomycota</taxon>
        <taxon>Pezizomycotina</taxon>
        <taxon>Dothideomycetes</taxon>
        <taxon>Dothideomycetes incertae sedis</taxon>
        <taxon>Trypetheliales</taxon>
        <taxon>Trypetheliaceae</taxon>
        <taxon>Viridothelium</taxon>
    </lineage>
</organism>
<protein>
    <submittedName>
        <fullName evidence="6">Ankyrin</fullName>
    </submittedName>
</protein>
<name>A0A6A6HEJ4_VIRVR</name>
<dbReference type="Gene3D" id="3.40.50.300">
    <property type="entry name" value="P-loop containing nucleotide triphosphate hydrolases"/>
    <property type="match status" value="1"/>
</dbReference>
<dbReference type="Pfam" id="PF24883">
    <property type="entry name" value="NPHP3_N"/>
    <property type="match status" value="1"/>
</dbReference>
<accession>A0A6A6HEJ4</accession>
<evidence type="ECO:0000256" key="3">
    <source>
        <dbReference type="PROSITE-ProRule" id="PRU00023"/>
    </source>
</evidence>
<evidence type="ECO:0000256" key="1">
    <source>
        <dbReference type="ARBA" id="ARBA00022737"/>
    </source>
</evidence>
<dbReference type="InterPro" id="IPR056884">
    <property type="entry name" value="NPHP3-like_N"/>
</dbReference>
<dbReference type="SMART" id="SM00248">
    <property type="entry name" value="ANK"/>
    <property type="match status" value="15"/>
</dbReference>
<dbReference type="PANTHER" id="PTHR24198">
    <property type="entry name" value="ANKYRIN REPEAT AND PROTEIN KINASE DOMAIN-CONTAINING PROTEIN"/>
    <property type="match status" value="1"/>
</dbReference>
<dbReference type="Gene3D" id="1.25.40.20">
    <property type="entry name" value="Ankyrin repeat-containing domain"/>
    <property type="match status" value="4"/>
</dbReference>
<dbReference type="InterPro" id="IPR002110">
    <property type="entry name" value="Ankyrin_rpt"/>
</dbReference>
<keyword evidence="1" id="KW-0677">Repeat</keyword>
<reference evidence="6" key="1">
    <citation type="journal article" date="2020" name="Stud. Mycol.">
        <title>101 Dothideomycetes genomes: a test case for predicting lifestyles and emergence of pathogens.</title>
        <authorList>
            <person name="Haridas S."/>
            <person name="Albert R."/>
            <person name="Binder M."/>
            <person name="Bloem J."/>
            <person name="Labutti K."/>
            <person name="Salamov A."/>
            <person name="Andreopoulos B."/>
            <person name="Baker S."/>
            <person name="Barry K."/>
            <person name="Bills G."/>
            <person name="Bluhm B."/>
            <person name="Cannon C."/>
            <person name="Castanera R."/>
            <person name="Culley D."/>
            <person name="Daum C."/>
            <person name="Ezra D."/>
            <person name="Gonzalez J."/>
            <person name="Henrissat B."/>
            <person name="Kuo A."/>
            <person name="Liang C."/>
            <person name="Lipzen A."/>
            <person name="Lutzoni F."/>
            <person name="Magnuson J."/>
            <person name="Mondo S."/>
            <person name="Nolan M."/>
            <person name="Ohm R."/>
            <person name="Pangilinan J."/>
            <person name="Park H.-J."/>
            <person name="Ramirez L."/>
            <person name="Alfaro M."/>
            <person name="Sun H."/>
            <person name="Tritt A."/>
            <person name="Yoshinaga Y."/>
            <person name="Zwiers L.-H."/>
            <person name="Turgeon B."/>
            <person name="Goodwin S."/>
            <person name="Spatafora J."/>
            <person name="Crous P."/>
            <person name="Grigoriev I."/>
        </authorList>
    </citation>
    <scope>NUCLEOTIDE SEQUENCE</scope>
    <source>
        <strain evidence="6">Tuck. ex Michener</strain>
    </source>
</reference>
<dbReference type="Proteomes" id="UP000800092">
    <property type="component" value="Unassembled WGS sequence"/>
</dbReference>
<dbReference type="PROSITE" id="PS50088">
    <property type="entry name" value="ANK_REPEAT"/>
    <property type="match status" value="5"/>
</dbReference>
<proteinExistence type="predicted"/>
<feature type="repeat" description="ANK" evidence="3">
    <location>
        <begin position="1640"/>
        <end position="1672"/>
    </location>
</feature>
<evidence type="ECO:0000313" key="6">
    <source>
        <dbReference type="EMBL" id="KAF2236554.1"/>
    </source>
</evidence>
<keyword evidence="2 3" id="KW-0040">ANK repeat</keyword>
<dbReference type="InterPro" id="IPR036770">
    <property type="entry name" value="Ankyrin_rpt-contain_sf"/>
</dbReference>
<feature type="region of interest" description="Disordered" evidence="4">
    <location>
        <begin position="1912"/>
        <end position="1931"/>
    </location>
</feature>
<evidence type="ECO:0000256" key="2">
    <source>
        <dbReference type="ARBA" id="ARBA00023043"/>
    </source>
</evidence>
<dbReference type="SUPFAM" id="SSF53474">
    <property type="entry name" value="alpha/beta-Hydrolases"/>
    <property type="match status" value="2"/>
</dbReference>
<evidence type="ECO:0000259" key="5">
    <source>
        <dbReference type="Pfam" id="PF24883"/>
    </source>
</evidence>
<dbReference type="InterPro" id="IPR027417">
    <property type="entry name" value="P-loop_NTPase"/>
</dbReference>
<feature type="repeat" description="ANK" evidence="3">
    <location>
        <begin position="1759"/>
        <end position="1791"/>
    </location>
</feature>
<feature type="repeat" description="ANK" evidence="3">
    <location>
        <begin position="1228"/>
        <end position="1261"/>
    </location>
</feature>
<evidence type="ECO:0000313" key="7">
    <source>
        <dbReference type="Proteomes" id="UP000800092"/>
    </source>
</evidence>
<feature type="repeat" description="ANK" evidence="3">
    <location>
        <begin position="1540"/>
        <end position="1572"/>
    </location>
</feature>
<dbReference type="GO" id="GO:0005737">
    <property type="term" value="C:cytoplasm"/>
    <property type="evidence" value="ECO:0007669"/>
    <property type="project" value="TreeGrafter"/>
</dbReference>
<dbReference type="PANTHER" id="PTHR24198:SF165">
    <property type="entry name" value="ANKYRIN REPEAT-CONTAINING PROTEIN-RELATED"/>
    <property type="match status" value="1"/>
</dbReference>